<dbReference type="AlphaFoldDB" id="A0A6P1Y9Z6"/>
<sequence length="50" mass="5602">MQINGKVKVEREIFPGVKIVIGNSIMFVREKLGPCTLVNIDGEIKITPFE</sequence>
<protein>
    <submittedName>
        <fullName evidence="1">DUF342 domain-containing protein</fullName>
    </submittedName>
</protein>
<evidence type="ECO:0000313" key="2">
    <source>
        <dbReference type="Proteomes" id="UP000464452"/>
    </source>
</evidence>
<evidence type="ECO:0000313" key="1">
    <source>
        <dbReference type="EMBL" id="QIB26169.1"/>
    </source>
</evidence>
<accession>A0A6P1Y9Z6</accession>
<name>A0A6P1Y9Z6_9FIRM</name>
<proteinExistence type="predicted"/>
<dbReference type="KEGG" id="cazo:G3A45_01890"/>
<dbReference type="RefSeq" id="WP_163234325.1">
    <property type="nucleotide sequence ID" value="NZ_CP048617.1"/>
</dbReference>
<organism evidence="1 2">
    <name type="scientific">Caloranaerobacter azorensis</name>
    <dbReference type="NCBI Taxonomy" id="116090"/>
    <lineage>
        <taxon>Bacteria</taxon>
        <taxon>Bacillati</taxon>
        <taxon>Bacillota</taxon>
        <taxon>Tissierellia</taxon>
        <taxon>Tissierellales</taxon>
        <taxon>Thermohalobacteraceae</taxon>
        <taxon>Caloranaerobacter</taxon>
    </lineage>
</organism>
<reference evidence="1 2" key="1">
    <citation type="submission" date="2020-02" db="EMBL/GenBank/DDBJ databases">
        <title>Thermophilic hydrogen producing bacteria, Caloranaerobacter azorensis.</title>
        <authorList>
            <person name="Baek K."/>
        </authorList>
    </citation>
    <scope>NUCLEOTIDE SEQUENCE [LARGE SCALE GENOMIC DNA]</scope>
    <source>
        <strain evidence="1 2">T3-1</strain>
    </source>
</reference>
<gene>
    <name evidence="1" type="ORF">G3A45_01890</name>
</gene>
<dbReference type="Proteomes" id="UP000464452">
    <property type="component" value="Chromosome"/>
</dbReference>
<dbReference type="EMBL" id="CP048617">
    <property type="protein sequence ID" value="QIB26169.1"/>
    <property type="molecule type" value="Genomic_DNA"/>
</dbReference>